<dbReference type="AlphaFoldDB" id="A0A0A9HQ12"/>
<protein>
    <submittedName>
        <fullName evidence="1">Uncharacterized protein</fullName>
    </submittedName>
</protein>
<accession>A0A0A9HQ12</accession>
<sequence length="42" mass="4683">MKPLVCRCQIMGWICWSVDSVGMGDWMMPGSSCVVLLSTVFQ</sequence>
<organism evidence="1">
    <name type="scientific">Arundo donax</name>
    <name type="common">Giant reed</name>
    <name type="synonym">Donax arundinaceus</name>
    <dbReference type="NCBI Taxonomy" id="35708"/>
    <lineage>
        <taxon>Eukaryota</taxon>
        <taxon>Viridiplantae</taxon>
        <taxon>Streptophyta</taxon>
        <taxon>Embryophyta</taxon>
        <taxon>Tracheophyta</taxon>
        <taxon>Spermatophyta</taxon>
        <taxon>Magnoliopsida</taxon>
        <taxon>Liliopsida</taxon>
        <taxon>Poales</taxon>
        <taxon>Poaceae</taxon>
        <taxon>PACMAD clade</taxon>
        <taxon>Arundinoideae</taxon>
        <taxon>Arundineae</taxon>
        <taxon>Arundo</taxon>
    </lineage>
</organism>
<proteinExistence type="predicted"/>
<evidence type="ECO:0000313" key="1">
    <source>
        <dbReference type="EMBL" id="JAE34993.1"/>
    </source>
</evidence>
<reference evidence="1" key="2">
    <citation type="journal article" date="2015" name="Data Brief">
        <title>Shoot transcriptome of the giant reed, Arundo donax.</title>
        <authorList>
            <person name="Barrero R.A."/>
            <person name="Guerrero F.D."/>
            <person name="Moolhuijzen P."/>
            <person name="Goolsby J.A."/>
            <person name="Tidwell J."/>
            <person name="Bellgard S.E."/>
            <person name="Bellgard M.I."/>
        </authorList>
    </citation>
    <scope>NUCLEOTIDE SEQUENCE</scope>
    <source>
        <tissue evidence="1">Shoot tissue taken approximately 20 cm above the soil surface</tissue>
    </source>
</reference>
<reference evidence="1" key="1">
    <citation type="submission" date="2014-09" db="EMBL/GenBank/DDBJ databases">
        <authorList>
            <person name="Magalhaes I.L.F."/>
            <person name="Oliveira U."/>
            <person name="Santos F.R."/>
            <person name="Vidigal T.H.D.A."/>
            <person name="Brescovit A.D."/>
            <person name="Santos A.J."/>
        </authorList>
    </citation>
    <scope>NUCLEOTIDE SEQUENCE</scope>
    <source>
        <tissue evidence="1">Shoot tissue taken approximately 20 cm above the soil surface</tissue>
    </source>
</reference>
<dbReference type="EMBL" id="GBRH01162903">
    <property type="protein sequence ID" value="JAE34993.1"/>
    <property type="molecule type" value="Transcribed_RNA"/>
</dbReference>
<name>A0A0A9HQ12_ARUDO</name>